<gene>
    <name evidence="1" type="ORF">GYMLUDRAFT_396703</name>
</gene>
<dbReference type="HOGENOM" id="CLU_2688068_0_0_1"/>
<proteinExistence type="predicted"/>
<keyword evidence="2" id="KW-1185">Reference proteome</keyword>
<evidence type="ECO:0000313" key="2">
    <source>
        <dbReference type="Proteomes" id="UP000053593"/>
    </source>
</evidence>
<dbReference type="EMBL" id="KN834866">
    <property type="protein sequence ID" value="KIK51333.1"/>
    <property type="molecule type" value="Genomic_DNA"/>
</dbReference>
<sequence length="74" mass="8601">MLESRPPILLNRIRFRRTVVSHLYKKATSSLFKGRQAGETESHSIFQPSYRVKTKTMTLIQSFPKTCMLLHGHL</sequence>
<dbReference type="Proteomes" id="UP000053593">
    <property type="component" value="Unassembled WGS sequence"/>
</dbReference>
<reference evidence="1 2" key="1">
    <citation type="submission" date="2014-04" db="EMBL/GenBank/DDBJ databases">
        <title>Evolutionary Origins and Diversification of the Mycorrhizal Mutualists.</title>
        <authorList>
            <consortium name="DOE Joint Genome Institute"/>
            <consortium name="Mycorrhizal Genomics Consortium"/>
            <person name="Kohler A."/>
            <person name="Kuo A."/>
            <person name="Nagy L.G."/>
            <person name="Floudas D."/>
            <person name="Copeland A."/>
            <person name="Barry K.W."/>
            <person name="Cichocki N."/>
            <person name="Veneault-Fourrey C."/>
            <person name="LaButti K."/>
            <person name="Lindquist E.A."/>
            <person name="Lipzen A."/>
            <person name="Lundell T."/>
            <person name="Morin E."/>
            <person name="Murat C."/>
            <person name="Riley R."/>
            <person name="Ohm R."/>
            <person name="Sun H."/>
            <person name="Tunlid A."/>
            <person name="Henrissat B."/>
            <person name="Grigoriev I.V."/>
            <person name="Hibbett D.S."/>
            <person name="Martin F."/>
        </authorList>
    </citation>
    <scope>NUCLEOTIDE SEQUENCE [LARGE SCALE GENOMIC DNA]</scope>
    <source>
        <strain evidence="1 2">FD-317 M1</strain>
    </source>
</reference>
<protein>
    <submittedName>
        <fullName evidence="1">Uncharacterized protein</fullName>
    </submittedName>
</protein>
<evidence type="ECO:0000313" key="1">
    <source>
        <dbReference type="EMBL" id="KIK51333.1"/>
    </source>
</evidence>
<organism evidence="1 2">
    <name type="scientific">Collybiopsis luxurians FD-317 M1</name>
    <dbReference type="NCBI Taxonomy" id="944289"/>
    <lineage>
        <taxon>Eukaryota</taxon>
        <taxon>Fungi</taxon>
        <taxon>Dikarya</taxon>
        <taxon>Basidiomycota</taxon>
        <taxon>Agaricomycotina</taxon>
        <taxon>Agaricomycetes</taxon>
        <taxon>Agaricomycetidae</taxon>
        <taxon>Agaricales</taxon>
        <taxon>Marasmiineae</taxon>
        <taxon>Omphalotaceae</taxon>
        <taxon>Collybiopsis</taxon>
        <taxon>Collybiopsis luxurians</taxon>
    </lineage>
</organism>
<name>A0A0D0C946_9AGAR</name>
<accession>A0A0D0C946</accession>
<dbReference type="AlphaFoldDB" id="A0A0D0C946"/>